<keyword evidence="10" id="KW-1185">Reference proteome</keyword>
<dbReference type="HOGENOM" id="CLU_028723_5_3_9"/>
<gene>
    <name evidence="9" type="ordered locus">Closa_2104</name>
</gene>
<feature type="active site" evidence="6">
    <location>
        <position position="87"/>
    </location>
</feature>
<evidence type="ECO:0000256" key="5">
    <source>
        <dbReference type="ARBA" id="ARBA00022801"/>
    </source>
</evidence>
<evidence type="ECO:0000256" key="3">
    <source>
        <dbReference type="ARBA" id="ARBA00009370"/>
    </source>
</evidence>
<keyword evidence="7" id="KW-1133">Transmembrane helix</keyword>
<evidence type="ECO:0000313" key="10">
    <source>
        <dbReference type="Proteomes" id="UP000001662"/>
    </source>
</evidence>
<dbReference type="GO" id="GO:0005886">
    <property type="term" value="C:plasma membrane"/>
    <property type="evidence" value="ECO:0007669"/>
    <property type="project" value="UniProtKB-SubCell"/>
</dbReference>
<dbReference type="AlphaFoldDB" id="D9R233"/>
<dbReference type="GO" id="GO:0006465">
    <property type="term" value="P:signal peptide processing"/>
    <property type="evidence" value="ECO:0007669"/>
    <property type="project" value="InterPro"/>
</dbReference>
<dbReference type="PROSITE" id="PS00760">
    <property type="entry name" value="SPASE_I_2"/>
    <property type="match status" value="1"/>
</dbReference>
<keyword evidence="5 7" id="KW-0378">Hydrolase</keyword>
<feature type="active site" evidence="6">
    <location>
        <position position="46"/>
    </location>
</feature>
<evidence type="ECO:0000256" key="1">
    <source>
        <dbReference type="ARBA" id="ARBA00000677"/>
    </source>
</evidence>
<feature type="transmembrane region" description="Helical" evidence="7">
    <location>
        <begin position="15"/>
        <end position="37"/>
    </location>
</feature>
<keyword evidence="7" id="KW-0645">Protease</keyword>
<dbReference type="OrthoDB" id="9802919at2"/>
<dbReference type="RefSeq" id="WP_013272770.1">
    <property type="nucleotide sequence ID" value="NC_014376.1"/>
</dbReference>
<evidence type="ECO:0000256" key="4">
    <source>
        <dbReference type="ARBA" id="ARBA00013208"/>
    </source>
</evidence>
<dbReference type="GO" id="GO:0009003">
    <property type="term" value="F:signal peptidase activity"/>
    <property type="evidence" value="ECO:0007669"/>
    <property type="project" value="UniProtKB-EC"/>
</dbReference>
<protein>
    <recommendedName>
        <fullName evidence="4 7">Signal peptidase I</fullName>
        <ecNumber evidence="4 7">3.4.21.89</ecNumber>
    </recommendedName>
</protein>
<dbReference type="STRING" id="610130.Closa_2104"/>
<dbReference type="InterPro" id="IPR019757">
    <property type="entry name" value="Pept_S26A_signal_pept_1_Lys-AS"/>
</dbReference>
<dbReference type="InterPro" id="IPR000223">
    <property type="entry name" value="Pept_S26A_signal_pept_1"/>
</dbReference>
<evidence type="ECO:0000313" key="9">
    <source>
        <dbReference type="EMBL" id="ADL04683.1"/>
    </source>
</evidence>
<dbReference type="CDD" id="cd06530">
    <property type="entry name" value="S26_SPase_I"/>
    <property type="match status" value="1"/>
</dbReference>
<dbReference type="NCBIfam" id="TIGR02227">
    <property type="entry name" value="sigpep_I_bact"/>
    <property type="match status" value="1"/>
</dbReference>
<dbReference type="InterPro" id="IPR019533">
    <property type="entry name" value="Peptidase_S26"/>
</dbReference>
<organism evidence="9 10">
    <name type="scientific">Lacrimispora saccharolytica (strain ATCC 35040 / DSM 2544 / NRCC 2533 / WM1)</name>
    <name type="common">Clostridium saccharolyticum</name>
    <dbReference type="NCBI Taxonomy" id="610130"/>
    <lineage>
        <taxon>Bacteria</taxon>
        <taxon>Bacillati</taxon>
        <taxon>Bacillota</taxon>
        <taxon>Clostridia</taxon>
        <taxon>Lachnospirales</taxon>
        <taxon>Lachnospiraceae</taxon>
        <taxon>Lacrimispora</taxon>
    </lineage>
</organism>
<dbReference type="PaxDb" id="610130-Closa_2104"/>
<name>D9R233_LACSW</name>
<dbReference type="EC" id="3.4.21.89" evidence="4 7"/>
<dbReference type="Pfam" id="PF10502">
    <property type="entry name" value="Peptidase_S26"/>
    <property type="match status" value="1"/>
</dbReference>
<dbReference type="eggNOG" id="COG0681">
    <property type="taxonomic scope" value="Bacteria"/>
</dbReference>
<dbReference type="EMBL" id="CP002109">
    <property type="protein sequence ID" value="ADL04683.1"/>
    <property type="molecule type" value="Genomic_DNA"/>
</dbReference>
<dbReference type="PRINTS" id="PR00727">
    <property type="entry name" value="LEADERPTASE"/>
</dbReference>
<evidence type="ECO:0000256" key="2">
    <source>
        <dbReference type="ARBA" id="ARBA00004401"/>
    </source>
</evidence>
<keyword evidence="7" id="KW-0472">Membrane</keyword>
<evidence type="ECO:0000259" key="8">
    <source>
        <dbReference type="Pfam" id="PF10502"/>
    </source>
</evidence>
<dbReference type="Gene3D" id="2.10.109.10">
    <property type="entry name" value="Umud Fragment, subunit A"/>
    <property type="match status" value="1"/>
</dbReference>
<dbReference type="PANTHER" id="PTHR43390:SF1">
    <property type="entry name" value="CHLOROPLAST PROCESSING PEPTIDASE"/>
    <property type="match status" value="1"/>
</dbReference>
<proteinExistence type="inferred from homology"/>
<dbReference type="PANTHER" id="PTHR43390">
    <property type="entry name" value="SIGNAL PEPTIDASE I"/>
    <property type="match status" value="1"/>
</dbReference>
<accession>D9R233</accession>
<sequence length="183" mass="20862">MDFYHSEDNNKLRHVVNWIVDIVVVIAFAWFLVYAYGTQIVIAGHSMLPLLASEDVVFMDRLVYDFGNPDRFDVVVFQREDQKMNVKRVVGLPGETVQIKNDGIYIDGERLKEPAGPGRISLAGLAEKPIKLGAQEYFLLGDNRDSSEDSRFANIGNVSRDQIQGKVWFRMLPLVKMELIRSK</sequence>
<evidence type="ECO:0000256" key="7">
    <source>
        <dbReference type="RuleBase" id="RU362042"/>
    </source>
</evidence>
<feature type="domain" description="Peptidase S26" evidence="8">
    <location>
        <begin position="16"/>
        <end position="171"/>
    </location>
</feature>
<dbReference type="Proteomes" id="UP000001662">
    <property type="component" value="Chromosome"/>
</dbReference>
<evidence type="ECO:0000256" key="6">
    <source>
        <dbReference type="PIRSR" id="PIRSR600223-1"/>
    </source>
</evidence>
<dbReference type="KEGG" id="csh:Closa_2104"/>
<dbReference type="GO" id="GO:0004252">
    <property type="term" value="F:serine-type endopeptidase activity"/>
    <property type="evidence" value="ECO:0007669"/>
    <property type="project" value="InterPro"/>
</dbReference>
<comment type="subcellular location">
    <subcellularLocation>
        <location evidence="2">Cell membrane</location>
        <topology evidence="2">Single-pass type II membrane protein</topology>
    </subcellularLocation>
    <subcellularLocation>
        <location evidence="7">Membrane</location>
        <topology evidence="7">Single-pass type II membrane protein</topology>
    </subcellularLocation>
</comment>
<comment type="similarity">
    <text evidence="3 7">Belongs to the peptidase S26 family.</text>
</comment>
<comment type="catalytic activity">
    <reaction evidence="1 7">
        <text>Cleavage of hydrophobic, N-terminal signal or leader sequences from secreted and periplasmic proteins.</text>
        <dbReference type="EC" id="3.4.21.89"/>
    </reaction>
</comment>
<dbReference type="SUPFAM" id="SSF51306">
    <property type="entry name" value="LexA/Signal peptidase"/>
    <property type="match status" value="1"/>
</dbReference>
<keyword evidence="7" id="KW-0812">Transmembrane</keyword>
<dbReference type="InterPro" id="IPR036286">
    <property type="entry name" value="LexA/Signal_pep-like_sf"/>
</dbReference>
<reference evidence="9" key="1">
    <citation type="submission" date="2010-07" db="EMBL/GenBank/DDBJ databases">
        <title>Complete sequence of Clostridium saccharolyticum WM1.</title>
        <authorList>
            <consortium name="US DOE Joint Genome Institute"/>
            <person name="Lucas S."/>
            <person name="Copeland A."/>
            <person name="Lapidus A."/>
            <person name="Cheng J.-F."/>
            <person name="Bruce D."/>
            <person name="Goodwin L."/>
            <person name="Pitluck S."/>
            <person name="Chertkov O."/>
            <person name="Detter J.C."/>
            <person name="Han C."/>
            <person name="Tapia R."/>
            <person name="Land M."/>
            <person name="Hauser L."/>
            <person name="Chang Y.-J."/>
            <person name="Jeffries C."/>
            <person name="Kyrpides N."/>
            <person name="Ivanova N."/>
            <person name="Mikhailova N."/>
            <person name="Mouttaki H."/>
            <person name="Lin L."/>
            <person name="Zhou J."/>
            <person name="Hemme C.L."/>
            <person name="Woyke T."/>
        </authorList>
    </citation>
    <scope>NUCLEOTIDE SEQUENCE [LARGE SCALE GENOMIC DNA]</scope>
    <source>
        <strain evidence="9">WM1</strain>
    </source>
</reference>